<dbReference type="PROSITE" id="PS51380">
    <property type="entry name" value="EXS"/>
    <property type="match status" value="1"/>
</dbReference>
<dbReference type="Proteomes" id="UP000230069">
    <property type="component" value="Unassembled WGS sequence"/>
</dbReference>
<accession>A0A2G5F4E3</accession>
<dbReference type="Pfam" id="PF03124">
    <property type="entry name" value="EXS"/>
    <property type="match status" value="1"/>
</dbReference>
<evidence type="ECO:0000256" key="8">
    <source>
        <dbReference type="ARBA" id="ARBA00023136"/>
    </source>
</evidence>
<dbReference type="PANTHER" id="PTHR10783:SF4">
    <property type="entry name" value="PHOSPHATE TRANSPORTER PHO1 HOMOLOG 3"/>
    <property type="match status" value="1"/>
</dbReference>
<evidence type="ECO:0000256" key="3">
    <source>
        <dbReference type="ARBA" id="ARBA00022448"/>
    </source>
</evidence>
<dbReference type="OrthoDB" id="9970435at2759"/>
<evidence type="ECO:0000259" key="11">
    <source>
        <dbReference type="PROSITE" id="PS51380"/>
    </source>
</evidence>
<feature type="domain" description="EXS" evidence="11">
    <location>
        <begin position="568"/>
        <end position="767"/>
    </location>
</feature>
<evidence type="ECO:0000313" key="14">
    <source>
        <dbReference type="Proteomes" id="UP000230069"/>
    </source>
</evidence>
<keyword evidence="3" id="KW-0813">Transport</keyword>
<comment type="function">
    <text evidence="9">May transport inorganic phosphate (Pi).</text>
</comment>
<sequence>MKFGKEFESQMVPEWQEVYINYNYLKSLLKDVQVCKLRKKQTDKQRSLKRRSTMYRAFSGLTHRNNNSPRCSTDIENQVIVVNYSPKQNGSPEGTYETMFLRSTEEGGEKELLFFSKLDDEFNKVNRFYMTKVEEVKKEATFLNKQMEALIAFRIKVNNNHGSEIESSAETNNLASHITASAAAVSASSPIGVRSSEDCKDLNEEKRMETKITAQTPLEILNHVKINTTSETPRSTIKSLLKVDRDKELNFRKHNLKSIEEQLKRVFIEFYQKLRLLKSYSFLNLTAMSKILKKYDKVTSRAASKAYLNMVDSSYIGNSDVVIRLGERVEATFIKHFSNSNRSNGMNILRLKAKRERHRTTFSLGWFTGCAIALIVALIVIIHARNIMRKEGLAQYMANMFPLYSLFGFIVLHMVMYAANLYFWRRYRVNYPFIFGYKQGTELGYREVFLLSAGLATLALASVVANLDMEMDDKTKAYSALTELLPLGLLTFLLLIAFCPFNIIYRSSRYFLLCCLFHCICAPLYKVTLPDFFLADQLTSQIQALRSIQFYICYYVWGDFKQRRNMCNRSDVYSIFTFIVATIPYWSRLFQCLRRFCEDRDSMHAYNGLKYFSTVAALLVRIAYSQRVGLGKSGQMWWMVALITSVIATIFNTFWDLVVDWGLLRRHSKNCWLRDKLILPHKSVYFAVMVLNILLRLAWLQTVLNFQVSFLHRETLIAIVASLEIIRRGIWNFFRLENEHLNNVGKYRAFNSVPLPFNYIENESRAK</sequence>
<keyword evidence="4" id="KW-1003">Cell membrane</keyword>
<gene>
    <name evidence="13" type="ORF">AQUCO_00200684v1</name>
</gene>
<dbReference type="STRING" id="218851.A0A2G5F4E3"/>
<keyword evidence="8 10" id="KW-0472">Membrane</keyword>
<dbReference type="CDD" id="cd14476">
    <property type="entry name" value="SPX_PHO1_like"/>
    <property type="match status" value="1"/>
</dbReference>
<keyword evidence="7 10" id="KW-1133">Transmembrane helix</keyword>
<feature type="transmembrane region" description="Helical" evidence="10">
    <location>
        <begin position="684"/>
        <end position="704"/>
    </location>
</feature>
<feature type="transmembrane region" description="Helical" evidence="10">
    <location>
        <begin position="364"/>
        <end position="384"/>
    </location>
</feature>
<evidence type="ECO:0000256" key="7">
    <source>
        <dbReference type="ARBA" id="ARBA00022989"/>
    </source>
</evidence>
<evidence type="ECO:0000256" key="5">
    <source>
        <dbReference type="ARBA" id="ARBA00022592"/>
    </source>
</evidence>
<dbReference type="GO" id="GO:0000822">
    <property type="term" value="F:inositol hexakisphosphate binding"/>
    <property type="evidence" value="ECO:0007669"/>
    <property type="project" value="TreeGrafter"/>
</dbReference>
<dbReference type="InParanoid" id="A0A2G5F4E3"/>
<evidence type="ECO:0000313" key="13">
    <source>
        <dbReference type="EMBL" id="PIA62832.1"/>
    </source>
</evidence>
<organism evidence="13 14">
    <name type="scientific">Aquilegia coerulea</name>
    <name type="common">Rocky mountain columbine</name>
    <dbReference type="NCBI Taxonomy" id="218851"/>
    <lineage>
        <taxon>Eukaryota</taxon>
        <taxon>Viridiplantae</taxon>
        <taxon>Streptophyta</taxon>
        <taxon>Embryophyta</taxon>
        <taxon>Tracheophyta</taxon>
        <taxon>Spermatophyta</taxon>
        <taxon>Magnoliopsida</taxon>
        <taxon>Ranunculales</taxon>
        <taxon>Ranunculaceae</taxon>
        <taxon>Thalictroideae</taxon>
        <taxon>Aquilegia</taxon>
    </lineage>
</organism>
<evidence type="ECO:0008006" key="15">
    <source>
        <dbReference type="Google" id="ProtNLM"/>
    </source>
</evidence>
<comment type="similarity">
    <text evidence="2">Belongs to the SYG1 (TC 2.A.94) family.</text>
</comment>
<proteinExistence type="inferred from homology"/>
<feature type="transmembrane region" description="Helical" evidence="10">
    <location>
        <begin position="445"/>
        <end position="464"/>
    </location>
</feature>
<protein>
    <recommendedName>
        <fullName evidence="15">SPX domain-containing protein</fullName>
    </recommendedName>
</protein>
<evidence type="ECO:0000256" key="9">
    <source>
        <dbReference type="ARBA" id="ARBA00043939"/>
    </source>
</evidence>
<reference evidence="13 14" key="1">
    <citation type="submission" date="2017-09" db="EMBL/GenBank/DDBJ databases">
        <title>WGS assembly of Aquilegia coerulea Goldsmith.</title>
        <authorList>
            <person name="Hodges S."/>
            <person name="Kramer E."/>
            <person name="Nordborg M."/>
            <person name="Tomkins J."/>
            <person name="Borevitz J."/>
            <person name="Derieg N."/>
            <person name="Yan J."/>
            <person name="Mihaltcheva S."/>
            <person name="Hayes R.D."/>
            <person name="Rokhsar D."/>
        </authorList>
    </citation>
    <scope>NUCLEOTIDE SEQUENCE [LARGE SCALE GENOMIC DNA]</scope>
    <source>
        <strain evidence="14">cv. Goldsmith</strain>
    </source>
</reference>
<dbReference type="EMBL" id="KZ305019">
    <property type="protein sequence ID" value="PIA62832.1"/>
    <property type="molecule type" value="Genomic_DNA"/>
</dbReference>
<dbReference type="GO" id="GO:0005802">
    <property type="term" value="C:trans-Golgi network"/>
    <property type="evidence" value="ECO:0007669"/>
    <property type="project" value="TreeGrafter"/>
</dbReference>
<evidence type="ECO:0000256" key="10">
    <source>
        <dbReference type="SAM" id="Phobius"/>
    </source>
</evidence>
<dbReference type="AlphaFoldDB" id="A0A2G5F4E3"/>
<dbReference type="InterPro" id="IPR004342">
    <property type="entry name" value="EXS_C"/>
</dbReference>
<dbReference type="InterPro" id="IPR034092">
    <property type="entry name" value="PHO1_SPX"/>
</dbReference>
<feature type="transmembrane region" description="Helical" evidence="10">
    <location>
        <begin position="404"/>
        <end position="424"/>
    </location>
</feature>
<evidence type="ECO:0000256" key="1">
    <source>
        <dbReference type="ARBA" id="ARBA00004651"/>
    </source>
</evidence>
<keyword evidence="5" id="KW-0592">Phosphate transport</keyword>
<keyword evidence="14" id="KW-1185">Reference proteome</keyword>
<evidence type="ECO:0000256" key="6">
    <source>
        <dbReference type="ARBA" id="ARBA00022692"/>
    </source>
</evidence>
<keyword evidence="6 10" id="KW-0812">Transmembrane</keyword>
<dbReference type="GO" id="GO:0005886">
    <property type="term" value="C:plasma membrane"/>
    <property type="evidence" value="ECO:0007669"/>
    <property type="project" value="UniProtKB-SubCell"/>
</dbReference>
<evidence type="ECO:0000259" key="12">
    <source>
        <dbReference type="PROSITE" id="PS51382"/>
    </source>
</evidence>
<feature type="transmembrane region" description="Helical" evidence="10">
    <location>
        <begin position="572"/>
        <end position="593"/>
    </location>
</feature>
<name>A0A2G5F4E3_AQUCA</name>
<feature type="transmembrane region" description="Helical" evidence="10">
    <location>
        <begin position="484"/>
        <end position="503"/>
    </location>
</feature>
<dbReference type="GO" id="GO:0006817">
    <property type="term" value="P:phosphate ion transport"/>
    <property type="evidence" value="ECO:0007669"/>
    <property type="project" value="UniProtKB-KW"/>
</dbReference>
<evidence type="ECO:0000256" key="2">
    <source>
        <dbReference type="ARBA" id="ARBA00009665"/>
    </source>
</evidence>
<feature type="domain" description="SPX" evidence="12">
    <location>
        <begin position="1"/>
        <end position="309"/>
    </location>
</feature>
<dbReference type="InterPro" id="IPR004331">
    <property type="entry name" value="SPX_dom"/>
</dbReference>
<comment type="subcellular location">
    <subcellularLocation>
        <location evidence="1">Cell membrane</location>
        <topology evidence="1">Multi-pass membrane protein</topology>
    </subcellularLocation>
</comment>
<dbReference type="PROSITE" id="PS51382">
    <property type="entry name" value="SPX"/>
    <property type="match status" value="1"/>
</dbReference>
<feature type="transmembrane region" description="Helical" evidence="10">
    <location>
        <begin position="605"/>
        <end position="624"/>
    </location>
</feature>
<dbReference type="GO" id="GO:0016036">
    <property type="term" value="P:cellular response to phosphate starvation"/>
    <property type="evidence" value="ECO:0007669"/>
    <property type="project" value="TreeGrafter"/>
</dbReference>
<feature type="transmembrane region" description="Helical" evidence="10">
    <location>
        <begin position="636"/>
        <end position="663"/>
    </location>
</feature>
<evidence type="ECO:0000256" key="4">
    <source>
        <dbReference type="ARBA" id="ARBA00022475"/>
    </source>
</evidence>
<dbReference type="Pfam" id="PF03105">
    <property type="entry name" value="SPX"/>
    <property type="match status" value="1"/>
</dbReference>
<dbReference type="PANTHER" id="PTHR10783">
    <property type="entry name" value="XENOTROPIC AND POLYTROPIC RETROVIRUS RECEPTOR 1-RELATED"/>
    <property type="match status" value="1"/>
</dbReference>